<dbReference type="AlphaFoldDB" id="A0A2Z7BL40"/>
<name>A0A2Z7BL40_9LAMI</name>
<dbReference type="InterPro" id="IPR038846">
    <property type="entry name" value="RPC9"/>
</dbReference>
<sequence>MTSAHIMEIAVSSKGDVITISSRWEIQSQAFHDQRLDNQLQTYRYNQLDNQTQATAHPVVSYNEPAVAMYQSQATALCISSRHGIQSPESRCSGELQSRRKISSRSDDSAAKQLTIYESWMSTAELNSNGENDKKPAKEKDTSTIPCRDAITKLVDEFKKYDLAKAEILYIAILRPSSVVEVFTILEECDARVDDRIDELVETFMQVLPPHPSPQAESMEEIAEDKS</sequence>
<dbReference type="PANTHER" id="PTHR15561:SF0">
    <property type="entry name" value="DNA-DIRECTED RNA POLYMERASE III SUBUNIT RPC9"/>
    <property type="match status" value="1"/>
</dbReference>
<evidence type="ECO:0000313" key="9">
    <source>
        <dbReference type="EMBL" id="KZV32838.1"/>
    </source>
</evidence>
<evidence type="ECO:0000256" key="6">
    <source>
        <dbReference type="ARBA" id="ARBA00023242"/>
    </source>
</evidence>
<evidence type="ECO:0000256" key="3">
    <source>
        <dbReference type="ARBA" id="ARBA00016672"/>
    </source>
</evidence>
<dbReference type="SMART" id="SM00657">
    <property type="entry name" value="RPOL4c"/>
    <property type="match status" value="1"/>
</dbReference>
<dbReference type="InterPro" id="IPR005574">
    <property type="entry name" value="Rpb4/RPC9"/>
</dbReference>
<gene>
    <name evidence="9" type="ORF">F511_20939</name>
</gene>
<dbReference type="GO" id="GO:0006384">
    <property type="term" value="P:transcription initiation at RNA polymerase III promoter"/>
    <property type="evidence" value="ECO:0007669"/>
    <property type="project" value="InterPro"/>
</dbReference>
<accession>A0A2Z7BL40</accession>
<evidence type="ECO:0000256" key="1">
    <source>
        <dbReference type="ARBA" id="ARBA00004123"/>
    </source>
</evidence>
<organism evidence="9 10">
    <name type="scientific">Dorcoceras hygrometricum</name>
    <dbReference type="NCBI Taxonomy" id="472368"/>
    <lineage>
        <taxon>Eukaryota</taxon>
        <taxon>Viridiplantae</taxon>
        <taxon>Streptophyta</taxon>
        <taxon>Embryophyta</taxon>
        <taxon>Tracheophyta</taxon>
        <taxon>Spermatophyta</taxon>
        <taxon>Magnoliopsida</taxon>
        <taxon>eudicotyledons</taxon>
        <taxon>Gunneridae</taxon>
        <taxon>Pentapetalae</taxon>
        <taxon>asterids</taxon>
        <taxon>lamiids</taxon>
        <taxon>Lamiales</taxon>
        <taxon>Gesneriaceae</taxon>
        <taxon>Didymocarpoideae</taxon>
        <taxon>Trichosporeae</taxon>
        <taxon>Loxocarpinae</taxon>
        <taxon>Dorcoceras</taxon>
    </lineage>
</organism>
<feature type="domain" description="RNA polymerase Rpb4/RPC9 core" evidence="8">
    <location>
        <begin position="106"/>
        <end position="211"/>
    </location>
</feature>
<evidence type="ECO:0000256" key="5">
    <source>
        <dbReference type="ARBA" id="ARBA00023163"/>
    </source>
</evidence>
<keyword evidence="4" id="KW-0240">DNA-directed RNA polymerase</keyword>
<evidence type="ECO:0000259" key="8">
    <source>
        <dbReference type="SMART" id="SM00657"/>
    </source>
</evidence>
<dbReference type="OrthoDB" id="1746530at2759"/>
<dbReference type="InterPro" id="IPR038324">
    <property type="entry name" value="Rpb4/RPC9_sf"/>
</dbReference>
<dbReference type="InterPro" id="IPR006590">
    <property type="entry name" value="RNA_pol_Rpb4/RPC9_core"/>
</dbReference>
<keyword evidence="6" id="KW-0539">Nucleus</keyword>
<proteinExistence type="inferred from homology"/>
<keyword evidence="10" id="KW-1185">Reference proteome</keyword>
<dbReference type="SUPFAM" id="SSF47819">
    <property type="entry name" value="HRDC-like"/>
    <property type="match status" value="1"/>
</dbReference>
<dbReference type="GO" id="GO:0000166">
    <property type="term" value="F:nucleotide binding"/>
    <property type="evidence" value="ECO:0007669"/>
    <property type="project" value="InterPro"/>
</dbReference>
<keyword evidence="5" id="KW-0804">Transcription</keyword>
<comment type="subcellular location">
    <subcellularLocation>
        <location evidence="1">Nucleus</location>
    </subcellularLocation>
</comment>
<dbReference type="GO" id="GO:0005666">
    <property type="term" value="C:RNA polymerase III complex"/>
    <property type="evidence" value="ECO:0007669"/>
    <property type="project" value="InterPro"/>
</dbReference>
<evidence type="ECO:0000313" key="10">
    <source>
        <dbReference type="Proteomes" id="UP000250235"/>
    </source>
</evidence>
<dbReference type="Gene3D" id="1.20.1250.40">
    <property type="match status" value="1"/>
</dbReference>
<protein>
    <recommendedName>
        <fullName evidence="3">DNA-directed RNA polymerase III subunit RPC9</fullName>
    </recommendedName>
</protein>
<dbReference type="Pfam" id="PF03874">
    <property type="entry name" value="RNA_pol_Rpb4"/>
    <property type="match status" value="1"/>
</dbReference>
<evidence type="ECO:0000256" key="4">
    <source>
        <dbReference type="ARBA" id="ARBA00022478"/>
    </source>
</evidence>
<evidence type="ECO:0000256" key="7">
    <source>
        <dbReference type="SAM" id="MobiDB-lite"/>
    </source>
</evidence>
<feature type="region of interest" description="Disordered" evidence="7">
    <location>
        <begin position="85"/>
        <end position="110"/>
    </location>
</feature>
<reference evidence="9 10" key="1">
    <citation type="journal article" date="2015" name="Proc. Natl. Acad. Sci. U.S.A.">
        <title>The resurrection genome of Boea hygrometrica: A blueprint for survival of dehydration.</title>
        <authorList>
            <person name="Xiao L."/>
            <person name="Yang G."/>
            <person name="Zhang L."/>
            <person name="Yang X."/>
            <person name="Zhao S."/>
            <person name="Ji Z."/>
            <person name="Zhou Q."/>
            <person name="Hu M."/>
            <person name="Wang Y."/>
            <person name="Chen M."/>
            <person name="Xu Y."/>
            <person name="Jin H."/>
            <person name="Xiao X."/>
            <person name="Hu G."/>
            <person name="Bao F."/>
            <person name="Hu Y."/>
            <person name="Wan P."/>
            <person name="Li L."/>
            <person name="Deng X."/>
            <person name="Kuang T."/>
            <person name="Xiang C."/>
            <person name="Zhu J.K."/>
            <person name="Oliver M.J."/>
            <person name="He Y."/>
        </authorList>
    </citation>
    <scope>NUCLEOTIDE SEQUENCE [LARGE SCALE GENOMIC DNA]</scope>
    <source>
        <strain evidence="10">cv. XS01</strain>
    </source>
</reference>
<dbReference type="InterPro" id="IPR010997">
    <property type="entry name" value="HRDC-like_sf"/>
</dbReference>
<dbReference type="PANTHER" id="PTHR15561">
    <property type="entry name" value="CALCITONIN GENE-RELATED PEPTIDE-RECEPTOR COMPONENT PROTEIN"/>
    <property type="match status" value="1"/>
</dbReference>
<comment type="similarity">
    <text evidence="2">Belongs to the eukaryotic RPC9 RNA polymerase subunit family.</text>
</comment>
<evidence type="ECO:0000256" key="2">
    <source>
        <dbReference type="ARBA" id="ARBA00006898"/>
    </source>
</evidence>
<dbReference type="Proteomes" id="UP000250235">
    <property type="component" value="Unassembled WGS sequence"/>
</dbReference>
<dbReference type="EMBL" id="KV006345">
    <property type="protein sequence ID" value="KZV32838.1"/>
    <property type="molecule type" value="Genomic_DNA"/>
</dbReference>